<accession>A0A7U7J284</accession>
<proteinExistence type="inferred from homology"/>
<keyword evidence="4" id="KW-1185">Reference proteome</keyword>
<dbReference type="PANTHER" id="PTHR11080">
    <property type="entry name" value="PYRAZINAMIDASE/NICOTINAMIDASE"/>
    <property type="match status" value="1"/>
</dbReference>
<comment type="similarity">
    <text evidence="1">Belongs to the isochorismatase family.</text>
</comment>
<reference evidence="3 4" key="1">
    <citation type="journal article" date="2014" name="ISME J.">
        <title>Candidatus Competibacter-lineage genomes retrieved from metagenomes reveal functional metabolic diversity.</title>
        <authorList>
            <person name="McIlroy S.J."/>
            <person name="Albertsen M."/>
            <person name="Andresen E.K."/>
            <person name="Saunders A.M."/>
            <person name="Kristiansen R."/>
            <person name="Stokholm-Bjerregaard M."/>
            <person name="Nielsen K.L."/>
            <person name="Nielsen P.H."/>
        </authorList>
    </citation>
    <scope>NUCLEOTIDE SEQUENCE [LARGE SCALE GENOMIC DNA]</scope>
    <source>
        <strain evidence="3 4">Run_B_J11</strain>
    </source>
</reference>
<keyword evidence="2" id="KW-0378">Hydrolase</keyword>
<dbReference type="OrthoDB" id="9791276at2"/>
<dbReference type="Gene3D" id="3.40.50.850">
    <property type="entry name" value="Isochorismatase-like"/>
    <property type="match status" value="1"/>
</dbReference>
<comment type="caution">
    <text evidence="3">The sequence shown here is derived from an EMBL/GenBank/DDBJ whole genome shotgun (WGS) entry which is preliminary data.</text>
</comment>
<dbReference type="GO" id="GO:0016787">
    <property type="term" value="F:hydrolase activity"/>
    <property type="evidence" value="ECO:0007669"/>
    <property type="project" value="UniProtKB-KW"/>
</dbReference>
<organism evidence="3 4">
    <name type="scientific">Candidatus Contendobacter odensis Run_B_J11</name>
    <dbReference type="NCBI Taxonomy" id="1400861"/>
    <lineage>
        <taxon>Bacteria</taxon>
        <taxon>Pseudomonadati</taxon>
        <taxon>Pseudomonadota</taxon>
        <taxon>Gammaproteobacteria</taxon>
        <taxon>Candidatus Competibacteraceae</taxon>
        <taxon>Candidatus Contendibacter</taxon>
    </lineage>
</organism>
<gene>
    <name evidence="3" type="ORF">BN874_10002</name>
</gene>
<dbReference type="InterPro" id="IPR052347">
    <property type="entry name" value="Isochorismatase_Nicotinamidase"/>
</dbReference>
<evidence type="ECO:0000313" key="4">
    <source>
        <dbReference type="Proteomes" id="UP000019184"/>
    </source>
</evidence>
<dbReference type="PANTHER" id="PTHR11080:SF2">
    <property type="entry name" value="LD05707P"/>
    <property type="match status" value="1"/>
</dbReference>
<evidence type="ECO:0000313" key="3">
    <source>
        <dbReference type="EMBL" id="CDH43038.1"/>
    </source>
</evidence>
<sequence length="265" mass="29373">MRLEFLIIDPQNDFSDTPGAALPVPGAGADAERLARLLDRLGDHIAAIHVTLDTHQLVDISHPIFWRDSHGQPPSPFTQITVADMEHEIWQPLKAEHRARALDYVRALRDHGRYTLTIWPPHCLVGTWGHNVIPVVAAALQRWEEAGFARVNYVTKGYNPWTEHYSAVQADVPDPTDPGTQINTRLIRALKNADVVALSGQALSHCVAHTVRDIADHLGPESIGKLVLIEDTSSPVPGFEALARQFLSDMRQRGMKTAKAAEFHP</sequence>
<dbReference type="SUPFAM" id="SSF52499">
    <property type="entry name" value="Isochorismatase-like hydrolases"/>
    <property type="match status" value="1"/>
</dbReference>
<dbReference type="AlphaFoldDB" id="A0A7U7J284"/>
<name>A0A7U7J284_9GAMM</name>
<dbReference type="EMBL" id="CBTK010000001">
    <property type="protein sequence ID" value="CDH43038.1"/>
    <property type="molecule type" value="Genomic_DNA"/>
</dbReference>
<evidence type="ECO:0000256" key="1">
    <source>
        <dbReference type="ARBA" id="ARBA00006336"/>
    </source>
</evidence>
<dbReference type="Proteomes" id="UP000019184">
    <property type="component" value="Unassembled WGS sequence"/>
</dbReference>
<dbReference type="InterPro" id="IPR036380">
    <property type="entry name" value="Isochorismatase-like_sf"/>
</dbReference>
<evidence type="ECO:0000256" key="2">
    <source>
        <dbReference type="ARBA" id="ARBA00022801"/>
    </source>
</evidence>
<evidence type="ECO:0008006" key="5">
    <source>
        <dbReference type="Google" id="ProtNLM"/>
    </source>
</evidence>
<dbReference type="RefSeq" id="WP_034429930.1">
    <property type="nucleotide sequence ID" value="NZ_CBTK010000001.1"/>
</dbReference>
<protein>
    <recommendedName>
        <fullName evidence="5">Isochorismatase-like domain-containing protein</fullName>
    </recommendedName>
</protein>